<proteinExistence type="predicted"/>
<dbReference type="AlphaFoldDB" id="A0A5N0YTD6"/>
<dbReference type="EMBL" id="VYUT01000006">
    <property type="protein sequence ID" value="KAA9206290.1"/>
    <property type="molecule type" value="Genomic_DNA"/>
</dbReference>
<organism evidence="1 2">
    <name type="scientific">Enterococcus durans</name>
    <dbReference type="NCBI Taxonomy" id="53345"/>
    <lineage>
        <taxon>Bacteria</taxon>
        <taxon>Bacillati</taxon>
        <taxon>Bacillota</taxon>
        <taxon>Bacilli</taxon>
        <taxon>Lactobacillales</taxon>
        <taxon>Enterococcaceae</taxon>
        <taxon>Enterococcus</taxon>
    </lineage>
</organism>
<gene>
    <name evidence="1" type="ORF">F6X95_04975</name>
</gene>
<sequence>MKNVKQVFYQSIANVGLSLFNQSKKNCCFLATYEPKINNDLKKIATKEK</sequence>
<evidence type="ECO:0000313" key="2">
    <source>
        <dbReference type="Proteomes" id="UP000326078"/>
    </source>
</evidence>
<comment type="caution">
    <text evidence="1">The sequence shown here is derived from an EMBL/GenBank/DDBJ whole genome shotgun (WGS) entry which is preliminary data.</text>
</comment>
<protein>
    <submittedName>
        <fullName evidence="1">Cyclic lactone autoinducer peptide</fullName>
    </submittedName>
</protein>
<accession>A0A5N0YTD6</accession>
<dbReference type="RefSeq" id="WP_104661398.1">
    <property type="nucleotide sequence ID" value="NZ_PTWL01000104.1"/>
</dbReference>
<name>A0A5N0YTD6_9ENTE</name>
<reference evidence="1 2" key="1">
    <citation type="submission" date="2019-09" db="EMBL/GenBank/DDBJ databases">
        <title>Vancomyinc resistant enterococci isolated from farm animals in Switzerland.</title>
        <authorList>
            <person name="Stevens M.J.A."/>
            <person name="Stephan R."/>
            <person name="Morach M."/>
            <person name="Nuesch-Inderbinen M."/>
        </authorList>
    </citation>
    <scope>NUCLEOTIDE SEQUENCE [LARGE SCALE GENOMIC DNA]</scope>
    <source>
        <strain evidence="1 2">GH27</strain>
    </source>
</reference>
<dbReference type="Proteomes" id="UP000326078">
    <property type="component" value="Unassembled WGS sequence"/>
</dbReference>
<evidence type="ECO:0000313" key="1">
    <source>
        <dbReference type="EMBL" id="KAA9206290.1"/>
    </source>
</evidence>